<dbReference type="SUPFAM" id="SSF46785">
    <property type="entry name" value="Winged helix' DNA-binding domain"/>
    <property type="match status" value="1"/>
</dbReference>
<name>A0A1X1XZC7_9MYCO</name>
<dbReference type="Pfam" id="PF09407">
    <property type="entry name" value="AbiEi_1"/>
    <property type="match status" value="1"/>
</dbReference>
<protein>
    <recommendedName>
        <fullName evidence="1">AbiEi antitoxin C-terminal domain-containing protein</fullName>
    </recommendedName>
</protein>
<proteinExistence type="predicted"/>
<dbReference type="KEGG" id="mlj:MLAC_06070"/>
<dbReference type="Gene3D" id="3.90.56.20">
    <property type="entry name" value="replication protein C, winged helix domain"/>
    <property type="match status" value="1"/>
</dbReference>
<dbReference type="InterPro" id="IPR036390">
    <property type="entry name" value="WH_DNA-bd_sf"/>
</dbReference>
<evidence type="ECO:0000313" key="3">
    <source>
        <dbReference type="Proteomes" id="UP000466396"/>
    </source>
</evidence>
<evidence type="ECO:0000313" key="2">
    <source>
        <dbReference type="EMBL" id="BBX95313.1"/>
    </source>
</evidence>
<dbReference type="OrthoDB" id="4689827at2"/>
<dbReference type="EMBL" id="AP022581">
    <property type="protein sequence ID" value="BBX95313.1"/>
    <property type="molecule type" value="Genomic_DNA"/>
</dbReference>
<gene>
    <name evidence="2" type="ORF">MLAC_06070</name>
</gene>
<accession>A0A1X1XZC7</accession>
<feature type="domain" description="AbiEi antitoxin C-terminal" evidence="1">
    <location>
        <begin position="89"/>
        <end position="241"/>
    </location>
</feature>
<dbReference type="InterPro" id="IPR018547">
    <property type="entry name" value="AbiEi_C"/>
</dbReference>
<sequence>MNSRAVASPAGADRRIPTWASQVVSGLARDRPAVVTKADLTLRLAEAGCERDPDSAIRELRRIGWLVQLPVKGTWAFIPPGADAVSDPYLPLRSWLARDQDAGFMLAGASAAWHLGYLDRQPDGRIPIWLPPVKRLPDGLAPYVSVVRIPWNAADTALLAPRPALLARRRLDIVTWATGLPAFGPEALLVQIATRPASFGPWADLVAHLDELIADCSDERLERLLSGRPTSAWQRASYLLHTAGEQARGQALLAKRQTRAMPVARFTTPHSRDRGESVWAPEYQLVDEVVAPLLRVLGKA</sequence>
<dbReference type="AlphaFoldDB" id="A0A1X1XZC7"/>
<organism evidence="2 3">
    <name type="scientific">Mycobacterium lacus</name>
    <dbReference type="NCBI Taxonomy" id="169765"/>
    <lineage>
        <taxon>Bacteria</taxon>
        <taxon>Bacillati</taxon>
        <taxon>Actinomycetota</taxon>
        <taxon>Actinomycetes</taxon>
        <taxon>Mycobacteriales</taxon>
        <taxon>Mycobacteriaceae</taxon>
        <taxon>Mycobacterium</taxon>
    </lineage>
</organism>
<dbReference type="RefSeq" id="WP_085161740.1">
    <property type="nucleotide sequence ID" value="NZ_AP022581.1"/>
</dbReference>
<dbReference type="Proteomes" id="UP000466396">
    <property type="component" value="Chromosome"/>
</dbReference>
<reference evidence="2 3" key="1">
    <citation type="journal article" date="2019" name="Emerg. Microbes Infect.">
        <title>Comprehensive subspecies identification of 175 nontuberculous mycobacteria species based on 7547 genomic profiles.</title>
        <authorList>
            <person name="Matsumoto Y."/>
            <person name="Kinjo T."/>
            <person name="Motooka D."/>
            <person name="Nabeya D."/>
            <person name="Jung N."/>
            <person name="Uechi K."/>
            <person name="Horii T."/>
            <person name="Iida T."/>
            <person name="Fujita J."/>
            <person name="Nakamura S."/>
        </authorList>
    </citation>
    <scope>NUCLEOTIDE SEQUENCE [LARGE SCALE GENOMIC DNA]</scope>
    <source>
        <strain evidence="2 3">JCM 15657</strain>
    </source>
</reference>
<dbReference type="SUPFAM" id="SSF160887">
    <property type="entry name" value="Rv2827c C-terminal domain-like"/>
    <property type="match status" value="1"/>
</dbReference>
<keyword evidence="3" id="KW-1185">Reference proteome</keyword>
<evidence type="ECO:0000259" key="1">
    <source>
        <dbReference type="Pfam" id="PF09407"/>
    </source>
</evidence>